<evidence type="ECO:0000259" key="1">
    <source>
        <dbReference type="Pfam" id="PF12939"/>
    </source>
</evidence>
<dbReference type="InterPro" id="IPR038406">
    <property type="entry name" value="DUF3837_sf"/>
</dbReference>
<proteinExistence type="predicted"/>
<evidence type="ECO:0000313" key="3">
    <source>
        <dbReference type="Proteomes" id="UP000306509"/>
    </source>
</evidence>
<dbReference type="Proteomes" id="UP000306509">
    <property type="component" value="Unassembled WGS sequence"/>
</dbReference>
<name>A0A4U8Q8S1_9FIRM</name>
<dbReference type="EMBL" id="QGQD01000040">
    <property type="protein sequence ID" value="TLD01372.1"/>
    <property type="molecule type" value="Genomic_DNA"/>
</dbReference>
<evidence type="ECO:0000313" key="2">
    <source>
        <dbReference type="EMBL" id="TLD01372.1"/>
    </source>
</evidence>
<dbReference type="Gene3D" id="1.20.58.1400">
    <property type="entry name" value="Domain of unknown function DUF3837"/>
    <property type="match status" value="1"/>
</dbReference>
<dbReference type="STRING" id="180332.GCA_000797495_03670"/>
<gene>
    <name evidence="2" type="ORF">DSM106044_01755</name>
</gene>
<dbReference type="RefSeq" id="WP_044292860.1">
    <property type="nucleotide sequence ID" value="NZ_JTGN01000001.1"/>
</dbReference>
<dbReference type="InterPro" id="IPR024212">
    <property type="entry name" value="DUF3837"/>
</dbReference>
<protein>
    <recommendedName>
        <fullName evidence="1">DUF3837 domain-containing protein</fullName>
    </recommendedName>
</protein>
<sequence length="108" mass="12131">MVKDIVKSAIMIKLKCKSESPLISPAEFCCAAGVAVKVIGLGERFVEKFRSLDSVAEMKEVLFPELEAVKEEYQEDAVNKRLIHLLLSCKVEGEVTDELREIFDMGMH</sequence>
<reference evidence="2 3" key="1">
    <citation type="journal article" date="2019" name="Anaerobe">
        <title>Detection of Robinsoniella peoriensis in multiple bone samples of a trauma patient.</title>
        <authorList>
            <person name="Schrottner P."/>
            <person name="Hartwich K."/>
            <person name="Bunk B."/>
            <person name="Schober I."/>
            <person name="Helbig S."/>
            <person name="Rudolph W.W."/>
            <person name="Gunzer F."/>
        </authorList>
    </citation>
    <scope>NUCLEOTIDE SEQUENCE [LARGE SCALE GENOMIC DNA]</scope>
    <source>
        <strain evidence="2 3">DSM 106044</strain>
    </source>
</reference>
<accession>A0A4U8Q8S1</accession>
<dbReference type="AlphaFoldDB" id="A0A4U8Q8S1"/>
<organism evidence="2 3">
    <name type="scientific">Robinsoniella peoriensis</name>
    <dbReference type="NCBI Taxonomy" id="180332"/>
    <lineage>
        <taxon>Bacteria</taxon>
        <taxon>Bacillati</taxon>
        <taxon>Bacillota</taxon>
        <taxon>Clostridia</taxon>
        <taxon>Lachnospirales</taxon>
        <taxon>Lachnospiraceae</taxon>
        <taxon>Robinsoniella</taxon>
    </lineage>
</organism>
<feature type="domain" description="DUF3837" evidence="1">
    <location>
        <begin position="1"/>
        <end position="107"/>
    </location>
</feature>
<keyword evidence="3" id="KW-1185">Reference proteome</keyword>
<dbReference type="Pfam" id="PF12939">
    <property type="entry name" value="DUF3837"/>
    <property type="match status" value="1"/>
</dbReference>
<comment type="caution">
    <text evidence="2">The sequence shown here is derived from an EMBL/GenBank/DDBJ whole genome shotgun (WGS) entry which is preliminary data.</text>
</comment>